<dbReference type="PANTHER" id="PTHR33264">
    <property type="entry name" value="EXPRESSED PROTEIN"/>
    <property type="match status" value="1"/>
</dbReference>
<protein>
    <submittedName>
        <fullName evidence="2">Uncharacterized protein</fullName>
    </submittedName>
</protein>
<dbReference type="PANTHER" id="PTHR33264:SF8">
    <property type="entry name" value="EXPRESSED PROTEIN"/>
    <property type="match status" value="1"/>
</dbReference>
<keyword evidence="3" id="KW-1185">Reference proteome</keyword>
<dbReference type="OMA" id="CCCPCSI"/>
<dbReference type="EnsemblPlants" id="Kaladp0081s0198.1.v1.1">
    <property type="protein sequence ID" value="Kaladp0081s0198.1.v1.1.CDS.1"/>
    <property type="gene ID" value="Kaladp0081s0198.v1.1"/>
</dbReference>
<evidence type="ECO:0000313" key="3">
    <source>
        <dbReference type="Proteomes" id="UP000594263"/>
    </source>
</evidence>
<evidence type="ECO:0000313" key="2">
    <source>
        <dbReference type="EnsemblPlants" id="Kaladp0081s0198.1.v1.1.CDS.1"/>
    </source>
</evidence>
<reference evidence="2" key="1">
    <citation type="submission" date="2021-01" db="UniProtKB">
        <authorList>
            <consortium name="EnsemblPlants"/>
        </authorList>
    </citation>
    <scope>IDENTIFICATION</scope>
</reference>
<accession>A0A7N0USZ5</accession>
<dbReference type="Proteomes" id="UP000594263">
    <property type="component" value="Unplaced"/>
</dbReference>
<name>A0A7N0USZ5_KALFE</name>
<organism evidence="2 3">
    <name type="scientific">Kalanchoe fedtschenkoi</name>
    <name type="common">Lavender scallops</name>
    <name type="synonym">South American air plant</name>
    <dbReference type="NCBI Taxonomy" id="63787"/>
    <lineage>
        <taxon>Eukaryota</taxon>
        <taxon>Viridiplantae</taxon>
        <taxon>Streptophyta</taxon>
        <taxon>Embryophyta</taxon>
        <taxon>Tracheophyta</taxon>
        <taxon>Spermatophyta</taxon>
        <taxon>Magnoliopsida</taxon>
        <taxon>eudicotyledons</taxon>
        <taxon>Gunneridae</taxon>
        <taxon>Pentapetalae</taxon>
        <taxon>Saxifragales</taxon>
        <taxon>Crassulaceae</taxon>
        <taxon>Kalanchoe</taxon>
    </lineage>
</organism>
<dbReference type="AlphaFoldDB" id="A0A7N0USZ5"/>
<evidence type="ECO:0000256" key="1">
    <source>
        <dbReference type="SAM" id="MobiDB-lite"/>
    </source>
</evidence>
<feature type="region of interest" description="Disordered" evidence="1">
    <location>
        <begin position="1"/>
        <end position="25"/>
    </location>
</feature>
<proteinExistence type="predicted"/>
<sequence>MSRHGLSRHGLISAAPGTPVAAGGKKKRRCGEVMGGATAECTAVVCCCPFAVMDALVLALYKAPRGMCRKAIEKKRRRTRNRRLLKLRESGEGPGGKKDESVVVVVGGKPATEEATDGEAAAMEAVDLEMYDKFYGTGFWRSCSQRSSDAL</sequence>
<dbReference type="Gramene" id="Kaladp0081s0198.1.v1.1">
    <property type="protein sequence ID" value="Kaladp0081s0198.1.v1.1.CDS.1"/>
    <property type="gene ID" value="Kaladp0081s0198.v1.1"/>
</dbReference>